<sequence length="233" mass="26796">MLAYGVAADAVNNYVRIDESTSIETLKRFVRAVVEVFGEEYLRSPNNEDISRLLAQGEDCGLLGMLGSINCMHWKWKNCTVAWKGQYERGGHYYPSTILEAVALNIMKACIVMYNMIDEDEHDVYIPDLNYDAIEEHITVSHEHSPIKLTEDDVPNTDFVQRPLDKNAKKRKMCDREKNIIETPIVVDLLKEMMEARKKTDAAYLEAIEEKRHANAKKLELTEMQLNLKADKQ</sequence>
<reference evidence="1 2" key="1">
    <citation type="submission" date="2020-04" db="EMBL/GenBank/DDBJ databases">
        <title>Plant Genome Project.</title>
        <authorList>
            <person name="Zhang R.-G."/>
        </authorList>
    </citation>
    <scope>NUCLEOTIDE SEQUENCE [LARGE SCALE GENOMIC DNA]</scope>
    <source>
        <strain evidence="1">YNK0</strain>
        <tissue evidence="1">Leaf</tissue>
    </source>
</reference>
<organism evidence="1 2">
    <name type="scientific">Tetracentron sinense</name>
    <name type="common">Spur-leaf</name>
    <dbReference type="NCBI Taxonomy" id="13715"/>
    <lineage>
        <taxon>Eukaryota</taxon>
        <taxon>Viridiplantae</taxon>
        <taxon>Streptophyta</taxon>
        <taxon>Embryophyta</taxon>
        <taxon>Tracheophyta</taxon>
        <taxon>Spermatophyta</taxon>
        <taxon>Magnoliopsida</taxon>
        <taxon>Trochodendrales</taxon>
        <taxon>Trochodendraceae</taxon>
        <taxon>Tetracentron</taxon>
    </lineage>
</organism>
<evidence type="ECO:0000313" key="2">
    <source>
        <dbReference type="Proteomes" id="UP000655225"/>
    </source>
</evidence>
<dbReference type="Proteomes" id="UP000655225">
    <property type="component" value="Unassembled WGS sequence"/>
</dbReference>
<dbReference type="AlphaFoldDB" id="A0A835DPD6"/>
<dbReference type="PANTHER" id="PTHR47150:SF7">
    <property type="entry name" value="NUCLEASE"/>
    <property type="match status" value="1"/>
</dbReference>
<gene>
    <name evidence="1" type="ORF">HHK36_006733</name>
</gene>
<keyword evidence="2" id="KW-1185">Reference proteome</keyword>
<comment type="caution">
    <text evidence="1">The sequence shown here is derived from an EMBL/GenBank/DDBJ whole genome shotgun (WGS) entry which is preliminary data.</text>
</comment>
<dbReference type="EMBL" id="JABCRI010000004">
    <property type="protein sequence ID" value="KAF8407599.1"/>
    <property type="molecule type" value="Genomic_DNA"/>
</dbReference>
<evidence type="ECO:0000313" key="1">
    <source>
        <dbReference type="EMBL" id="KAF8407599.1"/>
    </source>
</evidence>
<proteinExistence type="predicted"/>
<accession>A0A835DPD6</accession>
<protein>
    <submittedName>
        <fullName evidence="1">Uncharacterized protein</fullName>
    </submittedName>
</protein>
<dbReference type="InterPro" id="IPR006912">
    <property type="entry name" value="Harbinger_derived_prot"/>
</dbReference>
<dbReference type="PANTHER" id="PTHR47150">
    <property type="entry name" value="OS12G0169200 PROTEIN"/>
    <property type="match status" value="1"/>
</dbReference>
<dbReference type="Pfam" id="PF04827">
    <property type="entry name" value="Plant_tran"/>
    <property type="match status" value="1"/>
</dbReference>
<name>A0A835DPD6_TETSI</name>